<dbReference type="EnsemblFungi" id="MAPG_06915T0">
    <property type="protein sequence ID" value="MAPG_06915T0"/>
    <property type="gene ID" value="MAPG_06915"/>
</dbReference>
<dbReference type="EMBL" id="GL876971">
    <property type="protein sequence ID" value="KLU87925.1"/>
    <property type="molecule type" value="Genomic_DNA"/>
</dbReference>
<evidence type="ECO:0000256" key="2">
    <source>
        <dbReference type="SAM" id="Phobius"/>
    </source>
</evidence>
<dbReference type="OrthoDB" id="426882at2759"/>
<dbReference type="AlphaFoldDB" id="A0A0C4E3B8"/>
<reference evidence="3" key="2">
    <citation type="submission" date="2010-05" db="EMBL/GenBank/DDBJ databases">
        <title>The Genome Sequence of Magnaporthe poae strain ATCC 64411.</title>
        <authorList>
            <consortium name="The Broad Institute Genome Sequencing Platform"/>
            <consortium name="Broad Institute Genome Sequencing Center for Infectious Disease"/>
            <person name="Ma L.-J."/>
            <person name="Dead R."/>
            <person name="Young S."/>
            <person name="Zeng Q."/>
            <person name="Koehrsen M."/>
            <person name="Alvarado L."/>
            <person name="Berlin A."/>
            <person name="Chapman S.B."/>
            <person name="Chen Z."/>
            <person name="Freedman E."/>
            <person name="Gellesch M."/>
            <person name="Goldberg J."/>
            <person name="Griggs A."/>
            <person name="Gujja S."/>
            <person name="Heilman E.R."/>
            <person name="Heiman D."/>
            <person name="Hepburn T."/>
            <person name="Howarth C."/>
            <person name="Jen D."/>
            <person name="Larson L."/>
            <person name="Mehta T."/>
            <person name="Neiman D."/>
            <person name="Pearson M."/>
            <person name="Roberts A."/>
            <person name="Saif S."/>
            <person name="Shea T."/>
            <person name="Shenoy N."/>
            <person name="Sisk P."/>
            <person name="Stolte C."/>
            <person name="Sykes S."/>
            <person name="Walk T."/>
            <person name="White J."/>
            <person name="Yandava C."/>
            <person name="Haas B."/>
            <person name="Nusbaum C."/>
            <person name="Birren B."/>
        </authorList>
    </citation>
    <scope>NUCLEOTIDE SEQUENCE</scope>
    <source>
        <strain evidence="3">ATCC 64411</strain>
    </source>
</reference>
<feature type="transmembrane region" description="Helical" evidence="2">
    <location>
        <begin position="153"/>
        <end position="174"/>
    </location>
</feature>
<dbReference type="Proteomes" id="UP000011715">
    <property type="component" value="Unassembled WGS sequence"/>
</dbReference>
<sequence length="793" mass="86635">MTGADKADVKRPLIQGRKRAADALDHIDLISATAGGKDLAYSLKAKEQATASVTQAPDHEGDPEATPERGSWLRSLARDTLKSWGLHSLWIVIRRTSSAQNHVVIFKHRGVALLAAVVHILPLAGSVAIAWLLRRDRWIGATLDPNLNLVIQIAAKVLELLIMASLSAMIFTFVRSEVALGKGAPLAAYLAGGAIRSPAYIISDEFWGMARGTFSSNPKKYCFLLFSLLCCVVASLTAPFTAAALQPINGWFTTGGTPFNIDTRGYPLLPSRDKMITSNSTFGDGACAVAGNASCPSGGWESLLPLAALLPSINGAPGLWPVPYSEGTFTIAIRVHEPESRVLMPHRAYALGIGRVVVIIEEALRKTWLQERRWLRGSRSRYWTFGYFAGVITRCRVTVATQESLLQTGSSRLIVFPDVRSSEPLRLYQNMTIENPDLDRFLAARNTSTPQLFFFNPDAALAKNVSIASVVSLPLNGGDARPSSSVLYGCVSNTPWVEEDLETTQDRQMTGPAQPANVDWNRAVSYTPATVHTSYANLTNVPVEAAGGTTVFQRLAEAAGLGLLLNDKSFRKTWVGSPAAHRTAERTVHHVETLINLLLANGMSNTGAGAQPKLELRNKNGEWWRDFFPFVPQFGINQIRDVMSLFNIPPVGAFVHPTLEGVPEAHQVSLWFNAAMFGYGYSAQAGGSMHFFRMVWMFVYVAIAALFTLWSVCVAGISSSSWDSPIEVVALALRSPKPKGEIMPTSLVEDPSVLGECYCVVAEGRDLELRPLRDWEGEPVPEEMKVRPNEEYR</sequence>
<dbReference type="VEuPathDB" id="FungiDB:MAPG_06915"/>
<evidence type="ECO:0000313" key="5">
    <source>
        <dbReference type="Proteomes" id="UP000011715"/>
    </source>
</evidence>
<dbReference type="EMBL" id="ADBL01001661">
    <property type="status" value="NOT_ANNOTATED_CDS"/>
    <property type="molecule type" value="Genomic_DNA"/>
</dbReference>
<feature type="region of interest" description="Disordered" evidence="1">
    <location>
        <begin position="50"/>
        <end position="70"/>
    </location>
</feature>
<dbReference type="OMA" id="RISENNC"/>
<reference evidence="3" key="3">
    <citation type="submission" date="2011-03" db="EMBL/GenBank/DDBJ databases">
        <title>Annotation of Magnaporthe poae ATCC 64411.</title>
        <authorList>
            <person name="Ma L.-J."/>
            <person name="Dead R."/>
            <person name="Young S.K."/>
            <person name="Zeng Q."/>
            <person name="Gargeya S."/>
            <person name="Fitzgerald M."/>
            <person name="Haas B."/>
            <person name="Abouelleil A."/>
            <person name="Alvarado L."/>
            <person name="Arachchi H.M."/>
            <person name="Berlin A."/>
            <person name="Brown A."/>
            <person name="Chapman S.B."/>
            <person name="Chen Z."/>
            <person name="Dunbar C."/>
            <person name="Freedman E."/>
            <person name="Gearin G."/>
            <person name="Gellesch M."/>
            <person name="Goldberg J."/>
            <person name="Griggs A."/>
            <person name="Gujja S."/>
            <person name="Heiman D."/>
            <person name="Howarth C."/>
            <person name="Larson L."/>
            <person name="Lui A."/>
            <person name="MacDonald P.J.P."/>
            <person name="Mehta T."/>
            <person name="Montmayeur A."/>
            <person name="Murphy C."/>
            <person name="Neiman D."/>
            <person name="Pearson M."/>
            <person name="Priest M."/>
            <person name="Roberts A."/>
            <person name="Saif S."/>
            <person name="Shea T."/>
            <person name="Shenoy N."/>
            <person name="Sisk P."/>
            <person name="Stolte C."/>
            <person name="Sykes S."/>
            <person name="Yandava C."/>
            <person name="Wortman J."/>
            <person name="Nusbaum C."/>
            <person name="Birren B."/>
        </authorList>
    </citation>
    <scope>NUCLEOTIDE SEQUENCE</scope>
    <source>
        <strain evidence="3">ATCC 64411</strain>
    </source>
</reference>
<reference evidence="4" key="4">
    <citation type="journal article" date="2015" name="G3 (Bethesda)">
        <title>Genome sequences of three phytopathogenic species of the Magnaporthaceae family of fungi.</title>
        <authorList>
            <person name="Okagaki L.H."/>
            <person name="Nunes C.C."/>
            <person name="Sailsbery J."/>
            <person name="Clay B."/>
            <person name="Brown D."/>
            <person name="John T."/>
            <person name="Oh Y."/>
            <person name="Young N."/>
            <person name="Fitzgerald M."/>
            <person name="Haas B.J."/>
            <person name="Zeng Q."/>
            <person name="Young S."/>
            <person name="Adiconis X."/>
            <person name="Fan L."/>
            <person name="Levin J.Z."/>
            <person name="Mitchell T.K."/>
            <person name="Okubara P.A."/>
            <person name="Farman M.L."/>
            <person name="Kohn L.M."/>
            <person name="Birren B."/>
            <person name="Ma L.-J."/>
            <person name="Dean R.A."/>
        </authorList>
    </citation>
    <scope>NUCLEOTIDE SEQUENCE</scope>
    <source>
        <strain evidence="4">ATCC 64411 / 73-15</strain>
    </source>
</reference>
<name>A0A0C4E3B8_MAGP6</name>
<keyword evidence="2" id="KW-0472">Membrane</keyword>
<proteinExistence type="predicted"/>
<dbReference type="eggNOG" id="ENOG502RKK9">
    <property type="taxonomic scope" value="Eukaryota"/>
</dbReference>
<feature type="transmembrane region" description="Helical" evidence="2">
    <location>
        <begin position="223"/>
        <end position="245"/>
    </location>
</feature>
<feature type="transmembrane region" description="Helical" evidence="2">
    <location>
        <begin position="695"/>
        <end position="717"/>
    </location>
</feature>
<evidence type="ECO:0000313" key="3">
    <source>
        <dbReference type="EMBL" id="KLU87925.1"/>
    </source>
</evidence>
<keyword evidence="2" id="KW-0812">Transmembrane</keyword>
<evidence type="ECO:0000313" key="4">
    <source>
        <dbReference type="EnsemblFungi" id="MAPG_06915T0"/>
    </source>
</evidence>
<protein>
    <submittedName>
        <fullName evidence="3 4">Uncharacterized protein</fullName>
    </submittedName>
</protein>
<keyword evidence="2" id="KW-1133">Transmembrane helix</keyword>
<gene>
    <name evidence="3" type="ORF">MAPG_06915</name>
</gene>
<organism evidence="4 5">
    <name type="scientific">Magnaporthiopsis poae (strain ATCC 64411 / 73-15)</name>
    <name type="common">Kentucky bluegrass fungus</name>
    <name type="synonym">Magnaporthe poae</name>
    <dbReference type="NCBI Taxonomy" id="644358"/>
    <lineage>
        <taxon>Eukaryota</taxon>
        <taxon>Fungi</taxon>
        <taxon>Dikarya</taxon>
        <taxon>Ascomycota</taxon>
        <taxon>Pezizomycotina</taxon>
        <taxon>Sordariomycetes</taxon>
        <taxon>Sordariomycetidae</taxon>
        <taxon>Magnaporthales</taxon>
        <taxon>Magnaporthaceae</taxon>
        <taxon>Magnaporthiopsis</taxon>
    </lineage>
</organism>
<keyword evidence="5" id="KW-1185">Reference proteome</keyword>
<evidence type="ECO:0000256" key="1">
    <source>
        <dbReference type="SAM" id="MobiDB-lite"/>
    </source>
</evidence>
<feature type="transmembrane region" description="Helical" evidence="2">
    <location>
        <begin position="111"/>
        <end position="133"/>
    </location>
</feature>
<reference evidence="4" key="5">
    <citation type="submission" date="2015-06" db="UniProtKB">
        <authorList>
            <consortium name="EnsemblFungi"/>
        </authorList>
    </citation>
    <scope>IDENTIFICATION</scope>
    <source>
        <strain evidence="4">ATCC 64411</strain>
    </source>
</reference>
<reference evidence="5" key="1">
    <citation type="submission" date="2010-05" db="EMBL/GenBank/DDBJ databases">
        <title>The genome sequence of Magnaporthe poae strain ATCC 64411.</title>
        <authorList>
            <person name="Ma L.-J."/>
            <person name="Dead R."/>
            <person name="Young S."/>
            <person name="Zeng Q."/>
            <person name="Koehrsen M."/>
            <person name="Alvarado L."/>
            <person name="Berlin A."/>
            <person name="Chapman S.B."/>
            <person name="Chen Z."/>
            <person name="Freedman E."/>
            <person name="Gellesch M."/>
            <person name="Goldberg J."/>
            <person name="Griggs A."/>
            <person name="Gujja S."/>
            <person name="Heilman E.R."/>
            <person name="Heiman D."/>
            <person name="Hepburn T."/>
            <person name="Howarth C."/>
            <person name="Jen D."/>
            <person name="Larson L."/>
            <person name="Mehta T."/>
            <person name="Neiman D."/>
            <person name="Pearson M."/>
            <person name="Roberts A."/>
            <person name="Saif S."/>
            <person name="Shea T."/>
            <person name="Shenoy N."/>
            <person name="Sisk P."/>
            <person name="Stolte C."/>
            <person name="Sykes S."/>
            <person name="Walk T."/>
            <person name="White J."/>
            <person name="Yandava C."/>
            <person name="Haas B."/>
            <person name="Nusbaum C."/>
            <person name="Birren B."/>
        </authorList>
    </citation>
    <scope>NUCLEOTIDE SEQUENCE [LARGE SCALE GENOMIC DNA]</scope>
    <source>
        <strain evidence="5">ATCC 64411 / 73-15</strain>
    </source>
</reference>
<accession>A0A0C4E3B8</accession>